<dbReference type="AlphaFoldDB" id="A0A2N8NTZ5"/>
<proteinExistence type="predicted"/>
<accession>A0A2N8NTZ5</accession>
<evidence type="ECO:0000313" key="2">
    <source>
        <dbReference type="EMBL" id="MBB5119277.1"/>
    </source>
</evidence>
<feature type="domain" description="N-acetyltransferase" evidence="1">
    <location>
        <begin position="4"/>
        <end position="146"/>
    </location>
</feature>
<dbReference type="EMBL" id="LGUI01000006">
    <property type="protein sequence ID" value="PNE32237.1"/>
    <property type="molecule type" value="Genomic_DNA"/>
</dbReference>
<dbReference type="EMBL" id="JACHJF010000007">
    <property type="protein sequence ID" value="MBB5119277.1"/>
    <property type="molecule type" value="Genomic_DNA"/>
</dbReference>
<reference evidence="3" key="1">
    <citation type="submission" date="2015-07" db="EMBL/GenBank/DDBJ databases">
        <authorList>
            <person name="Noorani M."/>
        </authorList>
    </citation>
    <scope>NUCLEOTIDE SEQUENCE [LARGE SCALE GENOMIC DNA]</scope>
    <source>
        <strain evidence="3">ATCC 27428</strain>
    </source>
</reference>
<dbReference type="RefSeq" id="WP_102920062.1">
    <property type="nucleotide sequence ID" value="NZ_JACHJF010000007.1"/>
</dbReference>
<sequence length="146" mass="16265">MKIIDLEPGDPRLISDLFPVLHQLRPHLTEDLLRDVYGEGHAQGLRFSAAYTDDGRCVGAAGWRVVVNTSTLRSLYVDDLVTDSGTRSTGVGHGLLAHLQEHAREAGARVFVLDSGTHRTDAHRFYLRERMAISAFHFTKDLEPES</sequence>
<dbReference type="Proteomes" id="UP000235945">
    <property type="component" value="Unassembled WGS sequence"/>
</dbReference>
<protein>
    <submittedName>
        <fullName evidence="3">GCN5 family acetyltransferase</fullName>
    </submittedName>
    <submittedName>
        <fullName evidence="2">GNAT superfamily N-acetyltransferase</fullName>
    </submittedName>
</protein>
<reference evidence="4" key="2">
    <citation type="submission" date="2015-07" db="EMBL/GenBank/DDBJ databases">
        <authorList>
            <person name="Graham D.E."/>
            <person name="Giannone R.J."/>
            <person name="Gulvik C.A."/>
            <person name="Hettich R.L."/>
            <person name="Klingeman D.M."/>
            <person name="Mahan K.M."/>
            <person name="Parry R.J."/>
            <person name="Spain J.C."/>
        </authorList>
    </citation>
    <scope>NUCLEOTIDE SEQUENCE [LARGE SCALE GENOMIC DNA]</scope>
    <source>
        <strain evidence="4">ATCC 27428</strain>
    </source>
</reference>
<evidence type="ECO:0000313" key="4">
    <source>
        <dbReference type="Proteomes" id="UP000235945"/>
    </source>
</evidence>
<gene>
    <name evidence="3" type="ORF">AF335_21295</name>
    <name evidence="2" type="ORF">FHS36_002710</name>
</gene>
<dbReference type="PROSITE" id="PS51186">
    <property type="entry name" value="GNAT"/>
    <property type="match status" value="1"/>
</dbReference>
<dbReference type="SUPFAM" id="SSF55729">
    <property type="entry name" value="Acyl-CoA N-acyltransferases (Nat)"/>
    <property type="match status" value="1"/>
</dbReference>
<organism evidence="3 4">
    <name type="scientific">Streptomyces eurocidicus</name>
    <name type="common">Streptoverticillium eurocidicus</name>
    <dbReference type="NCBI Taxonomy" id="66423"/>
    <lineage>
        <taxon>Bacteria</taxon>
        <taxon>Bacillati</taxon>
        <taxon>Actinomycetota</taxon>
        <taxon>Actinomycetes</taxon>
        <taxon>Kitasatosporales</taxon>
        <taxon>Streptomycetaceae</taxon>
        <taxon>Streptomyces</taxon>
    </lineage>
</organism>
<dbReference type="InterPro" id="IPR000182">
    <property type="entry name" value="GNAT_dom"/>
</dbReference>
<evidence type="ECO:0000313" key="3">
    <source>
        <dbReference type="EMBL" id="PNE32237.1"/>
    </source>
</evidence>
<dbReference type="Proteomes" id="UP000528608">
    <property type="component" value="Unassembled WGS sequence"/>
</dbReference>
<dbReference type="OrthoDB" id="9805924at2"/>
<dbReference type="Gene3D" id="3.40.630.30">
    <property type="match status" value="1"/>
</dbReference>
<evidence type="ECO:0000259" key="1">
    <source>
        <dbReference type="PROSITE" id="PS51186"/>
    </source>
</evidence>
<keyword evidence="3" id="KW-0808">Transferase</keyword>
<reference evidence="2 5" key="3">
    <citation type="submission" date="2020-08" db="EMBL/GenBank/DDBJ databases">
        <title>Genomic Encyclopedia of Type Strains, Phase III (KMG-III): the genomes of soil and plant-associated and newly described type strains.</title>
        <authorList>
            <person name="Whitman W."/>
        </authorList>
    </citation>
    <scope>NUCLEOTIDE SEQUENCE [LARGE SCALE GENOMIC DNA]</scope>
    <source>
        <strain evidence="2 5">CECT 3259</strain>
    </source>
</reference>
<evidence type="ECO:0000313" key="5">
    <source>
        <dbReference type="Proteomes" id="UP000528608"/>
    </source>
</evidence>
<name>A0A2N8NTZ5_STREU</name>
<dbReference type="Pfam" id="PF00583">
    <property type="entry name" value="Acetyltransf_1"/>
    <property type="match status" value="1"/>
</dbReference>
<comment type="caution">
    <text evidence="3">The sequence shown here is derived from an EMBL/GenBank/DDBJ whole genome shotgun (WGS) entry which is preliminary data.</text>
</comment>
<dbReference type="CDD" id="cd04301">
    <property type="entry name" value="NAT_SF"/>
    <property type="match status" value="1"/>
</dbReference>
<dbReference type="InterPro" id="IPR016181">
    <property type="entry name" value="Acyl_CoA_acyltransferase"/>
</dbReference>
<keyword evidence="4" id="KW-1185">Reference proteome</keyword>
<dbReference type="GO" id="GO:0016747">
    <property type="term" value="F:acyltransferase activity, transferring groups other than amino-acyl groups"/>
    <property type="evidence" value="ECO:0007669"/>
    <property type="project" value="InterPro"/>
</dbReference>